<gene>
    <name evidence="1" type="ORF">SAMN02194393_04316</name>
</gene>
<proteinExistence type="predicted"/>
<evidence type="ECO:0000313" key="1">
    <source>
        <dbReference type="EMBL" id="SKC84959.1"/>
    </source>
</evidence>
<dbReference type="SUPFAM" id="SSF89360">
    <property type="entry name" value="HesB-like domain"/>
    <property type="match status" value="1"/>
</dbReference>
<accession>A0A1T5MAS0</accession>
<reference evidence="1 2" key="1">
    <citation type="submission" date="2017-02" db="EMBL/GenBank/DDBJ databases">
        <authorList>
            <person name="Peterson S.W."/>
        </authorList>
    </citation>
    <scope>NUCLEOTIDE SEQUENCE [LARGE SCALE GENOMIC DNA]</scope>
    <source>
        <strain evidence="1 2">M1</strain>
    </source>
</reference>
<name>A0A1T5MAS0_9FIRM</name>
<organism evidence="1 2">
    <name type="scientific">Maledivibacter halophilus</name>
    <dbReference type="NCBI Taxonomy" id="36842"/>
    <lineage>
        <taxon>Bacteria</taxon>
        <taxon>Bacillati</taxon>
        <taxon>Bacillota</taxon>
        <taxon>Clostridia</taxon>
        <taxon>Peptostreptococcales</taxon>
        <taxon>Caminicellaceae</taxon>
        <taxon>Maledivibacter</taxon>
    </lineage>
</organism>
<dbReference type="EMBL" id="FUZT01000012">
    <property type="protein sequence ID" value="SKC84959.1"/>
    <property type="molecule type" value="Genomic_DNA"/>
</dbReference>
<dbReference type="Proteomes" id="UP000190285">
    <property type="component" value="Unassembled WGS sequence"/>
</dbReference>
<dbReference type="InterPro" id="IPR035903">
    <property type="entry name" value="HesB-like_dom_sf"/>
</dbReference>
<protein>
    <submittedName>
        <fullName evidence="1">Uncharacterized protein</fullName>
    </submittedName>
</protein>
<evidence type="ECO:0000313" key="2">
    <source>
        <dbReference type="Proteomes" id="UP000190285"/>
    </source>
</evidence>
<keyword evidence="2" id="KW-1185">Reference proteome</keyword>
<dbReference type="AlphaFoldDB" id="A0A1T5MAS0"/>
<sequence length="35" mass="3976">MNINITDKAKEMIRKSLEGKKINEPVIRIYIAGMG</sequence>